<gene>
    <name evidence="1" type="ORF">V1477_019746</name>
</gene>
<dbReference type="Proteomes" id="UP001607303">
    <property type="component" value="Unassembled WGS sequence"/>
</dbReference>
<protein>
    <submittedName>
        <fullName evidence="1">DYH7 protein</fullName>
    </submittedName>
</protein>
<sequence>HEINSKNVERNVEEKNGCIYVLIPKKHRKKYSKLINRIFHEIEITYMNEKQSLGIKNTVYFEKDHYQKLITNFDSYKLYKGKFMKNRNLLTKKYFLSHEIIRNIVHTAQLTLPKIICDLKKYQHCKIITLSQLHSISIKDINRNALFITNNFYNETYKAIMDAKTLRNMPIKRLIHFVQCVTNVFTQQIILVMVESIDNIISFMENKYS</sequence>
<evidence type="ECO:0000313" key="1">
    <source>
        <dbReference type="EMBL" id="KAL2723155.1"/>
    </source>
</evidence>
<dbReference type="EMBL" id="JAYRBN010000115">
    <property type="protein sequence ID" value="KAL2723155.1"/>
    <property type="molecule type" value="Genomic_DNA"/>
</dbReference>
<organism evidence="1 2">
    <name type="scientific">Vespula maculifrons</name>
    <name type="common">Eastern yellow jacket</name>
    <name type="synonym">Wasp</name>
    <dbReference type="NCBI Taxonomy" id="7453"/>
    <lineage>
        <taxon>Eukaryota</taxon>
        <taxon>Metazoa</taxon>
        <taxon>Ecdysozoa</taxon>
        <taxon>Arthropoda</taxon>
        <taxon>Hexapoda</taxon>
        <taxon>Insecta</taxon>
        <taxon>Pterygota</taxon>
        <taxon>Neoptera</taxon>
        <taxon>Endopterygota</taxon>
        <taxon>Hymenoptera</taxon>
        <taxon>Apocrita</taxon>
        <taxon>Aculeata</taxon>
        <taxon>Vespoidea</taxon>
        <taxon>Vespidae</taxon>
        <taxon>Vespinae</taxon>
        <taxon>Vespula</taxon>
    </lineage>
</organism>
<name>A0ABD2ATZ1_VESMC</name>
<keyword evidence="2" id="KW-1185">Reference proteome</keyword>
<feature type="non-terminal residue" evidence="1">
    <location>
        <position position="1"/>
    </location>
</feature>
<comment type="caution">
    <text evidence="1">The sequence shown here is derived from an EMBL/GenBank/DDBJ whole genome shotgun (WGS) entry which is preliminary data.</text>
</comment>
<reference evidence="1 2" key="1">
    <citation type="journal article" date="2024" name="Ann. Entomol. Soc. Am.">
        <title>Genomic analyses of the southern and eastern yellowjacket wasps (Hymenoptera: Vespidae) reveal evolutionary signatures of social life.</title>
        <authorList>
            <person name="Catto M.A."/>
            <person name="Caine P.B."/>
            <person name="Orr S.E."/>
            <person name="Hunt B.G."/>
            <person name="Goodisman M.A.D."/>
        </authorList>
    </citation>
    <scope>NUCLEOTIDE SEQUENCE [LARGE SCALE GENOMIC DNA]</scope>
    <source>
        <strain evidence="1">232</strain>
        <tissue evidence="1">Head and thorax</tissue>
    </source>
</reference>
<dbReference type="AlphaFoldDB" id="A0ABD2ATZ1"/>
<accession>A0ABD2ATZ1</accession>
<proteinExistence type="predicted"/>
<evidence type="ECO:0000313" key="2">
    <source>
        <dbReference type="Proteomes" id="UP001607303"/>
    </source>
</evidence>